<dbReference type="GO" id="GO:0016491">
    <property type="term" value="F:oxidoreductase activity"/>
    <property type="evidence" value="ECO:0007669"/>
    <property type="project" value="InterPro"/>
</dbReference>
<dbReference type="Pfam" id="PF00578">
    <property type="entry name" value="AhpC-TSA"/>
    <property type="match status" value="1"/>
</dbReference>
<dbReference type="InterPro" id="IPR050553">
    <property type="entry name" value="Thioredoxin_ResA/DsbE_sf"/>
</dbReference>
<dbReference type="Gene3D" id="3.40.30.10">
    <property type="entry name" value="Glutaredoxin"/>
    <property type="match status" value="1"/>
</dbReference>
<dbReference type="PROSITE" id="PS51352">
    <property type="entry name" value="THIOREDOXIN_2"/>
    <property type="match status" value="1"/>
</dbReference>
<organism evidence="2 3">
    <name type="scientific">Gemmatimonas aurantiaca (strain DSM 14586 / JCM 11422 / NBRC 100505 / T-27)</name>
    <dbReference type="NCBI Taxonomy" id="379066"/>
    <lineage>
        <taxon>Bacteria</taxon>
        <taxon>Pseudomonadati</taxon>
        <taxon>Gemmatimonadota</taxon>
        <taxon>Gemmatimonadia</taxon>
        <taxon>Gemmatimonadales</taxon>
        <taxon>Gemmatimonadaceae</taxon>
        <taxon>Gemmatimonas</taxon>
    </lineage>
</organism>
<dbReference type="STRING" id="379066.GAU_3580"/>
<dbReference type="CDD" id="cd02966">
    <property type="entry name" value="TlpA_like_family"/>
    <property type="match status" value="1"/>
</dbReference>
<evidence type="ECO:0000313" key="3">
    <source>
        <dbReference type="Proteomes" id="UP000002209"/>
    </source>
</evidence>
<dbReference type="InterPro" id="IPR000866">
    <property type="entry name" value="AhpC/TSA"/>
</dbReference>
<dbReference type="InterPro" id="IPR036249">
    <property type="entry name" value="Thioredoxin-like_sf"/>
</dbReference>
<evidence type="ECO:0000313" key="2">
    <source>
        <dbReference type="EMBL" id="BAH40622.1"/>
    </source>
</evidence>
<gene>
    <name evidence="2" type="ordered locus">GAU_3580</name>
</gene>
<dbReference type="AlphaFoldDB" id="C1ADP5"/>
<dbReference type="Proteomes" id="UP000002209">
    <property type="component" value="Chromosome"/>
</dbReference>
<dbReference type="PANTHER" id="PTHR42852">
    <property type="entry name" value="THIOL:DISULFIDE INTERCHANGE PROTEIN DSBE"/>
    <property type="match status" value="1"/>
</dbReference>
<dbReference type="InterPro" id="IPR013766">
    <property type="entry name" value="Thioredoxin_domain"/>
</dbReference>
<reference evidence="3" key="1">
    <citation type="submission" date="2006-03" db="EMBL/GenBank/DDBJ databases">
        <title>Complete genome sequence of Gemmatimonas aurantiaca T-27 that represents a novel phylum Gemmatimonadetes.</title>
        <authorList>
            <person name="Takasaki K."/>
            <person name="Ichikawa N."/>
            <person name="Miura H."/>
            <person name="Matsushita S."/>
            <person name="Watanabe Y."/>
            <person name="Oguchi A."/>
            <person name="Ankai A."/>
            <person name="Yashiro I."/>
            <person name="Takahashi M."/>
            <person name="Terui Y."/>
            <person name="Fukui S."/>
            <person name="Yokoyama H."/>
            <person name="Tanikawa S."/>
            <person name="Hanada S."/>
            <person name="Kamagata Y."/>
            <person name="Fujita N."/>
        </authorList>
    </citation>
    <scope>NUCLEOTIDE SEQUENCE [LARGE SCALE GENOMIC DNA]</scope>
    <source>
        <strain evidence="3">T-27 / DSM 14586 / JCM 11422 / NBRC 100505</strain>
    </source>
</reference>
<dbReference type="EMBL" id="AP009153">
    <property type="protein sequence ID" value="BAH40622.1"/>
    <property type="molecule type" value="Genomic_DNA"/>
</dbReference>
<dbReference type="eggNOG" id="COG0526">
    <property type="taxonomic scope" value="Bacteria"/>
</dbReference>
<evidence type="ECO:0000259" key="1">
    <source>
        <dbReference type="PROSITE" id="PS51352"/>
    </source>
</evidence>
<feature type="domain" description="Thioredoxin" evidence="1">
    <location>
        <begin position="64"/>
        <end position="201"/>
    </location>
</feature>
<proteinExistence type="predicted"/>
<dbReference type="SUPFAM" id="SSF52833">
    <property type="entry name" value="Thioredoxin-like"/>
    <property type="match status" value="1"/>
</dbReference>
<dbReference type="KEGG" id="gau:GAU_3580"/>
<name>C1ADP5_GEMAT</name>
<dbReference type="HOGENOM" id="CLU_042529_11_0_0"/>
<protein>
    <submittedName>
        <fullName evidence="2">Thioredoxin</fullName>
    </submittedName>
</protein>
<dbReference type="PANTHER" id="PTHR42852:SF17">
    <property type="entry name" value="THIOREDOXIN-LIKE PROTEIN HI_1115"/>
    <property type="match status" value="1"/>
</dbReference>
<sequence length="201" mass="21022">MRQPRLRAFPTCGSPTSPDMPAFFAAARRAAVATTLASAAALAALAISPVLPIAAPLAAQDLGIAVGEKAPGGPLETMAGQTVDLSSYMGKQPVVIEFWATWCGNCKQLEPAMRAAMTKHGAKVKFVTVAVSVNQSYDRVKAWQAANKLPGDLLYDRKGTVSGEYDVPATSYVVVVDRAGKIVYTGVGGTQDLEAAIKKAL</sequence>
<keyword evidence="3" id="KW-1185">Reference proteome</keyword>
<accession>C1ADP5</accession>
<dbReference type="GO" id="GO:0016209">
    <property type="term" value="F:antioxidant activity"/>
    <property type="evidence" value="ECO:0007669"/>
    <property type="project" value="InterPro"/>
</dbReference>